<comment type="caution">
    <text evidence="1">The sequence shown here is derived from an EMBL/GenBank/DDBJ whole genome shotgun (WGS) entry which is preliminary data.</text>
</comment>
<accession>A0AAN8PAA3</accession>
<proteinExistence type="predicted"/>
<organism evidence="1 2">
    <name type="scientific">Patella caerulea</name>
    <name type="common">Rayed Mediterranean limpet</name>
    <dbReference type="NCBI Taxonomy" id="87958"/>
    <lineage>
        <taxon>Eukaryota</taxon>
        <taxon>Metazoa</taxon>
        <taxon>Spiralia</taxon>
        <taxon>Lophotrochozoa</taxon>
        <taxon>Mollusca</taxon>
        <taxon>Gastropoda</taxon>
        <taxon>Patellogastropoda</taxon>
        <taxon>Patelloidea</taxon>
        <taxon>Patellidae</taxon>
        <taxon>Patella</taxon>
    </lineage>
</organism>
<sequence length="148" mass="16640">MSSGFAVGIYTTNSPEACQYVASDSTANVIVVENTVQLKKILKIRDNLPNLKALIQYTGDIEEPQPNLYTWEEFMKAGDDIPDSMLEERFCNLAPNKCCTLIYTVSCIPCHKISVDYLLFFLASIVISSFQFQLDRFQHNVDSVIASI</sequence>
<evidence type="ECO:0000313" key="2">
    <source>
        <dbReference type="Proteomes" id="UP001347796"/>
    </source>
</evidence>
<reference evidence="1 2" key="1">
    <citation type="submission" date="2024-01" db="EMBL/GenBank/DDBJ databases">
        <title>The genome of the rayed Mediterranean limpet Patella caerulea (Linnaeus, 1758).</title>
        <authorList>
            <person name="Anh-Thu Weber A."/>
            <person name="Halstead-Nussloch G."/>
        </authorList>
    </citation>
    <scope>NUCLEOTIDE SEQUENCE [LARGE SCALE GENOMIC DNA]</scope>
    <source>
        <strain evidence="1">AATW-2023a</strain>
        <tissue evidence="1">Whole specimen</tissue>
    </source>
</reference>
<name>A0AAN8PAA3_PATCE</name>
<dbReference type="Proteomes" id="UP001347796">
    <property type="component" value="Unassembled WGS sequence"/>
</dbReference>
<dbReference type="EMBL" id="JAZGQO010000013">
    <property type="protein sequence ID" value="KAK6171659.1"/>
    <property type="molecule type" value="Genomic_DNA"/>
</dbReference>
<dbReference type="Gene3D" id="3.40.50.980">
    <property type="match status" value="1"/>
</dbReference>
<dbReference type="AlphaFoldDB" id="A0AAN8PAA3"/>
<evidence type="ECO:0000313" key="1">
    <source>
        <dbReference type="EMBL" id="KAK6171659.1"/>
    </source>
</evidence>
<dbReference type="SUPFAM" id="SSF56801">
    <property type="entry name" value="Acetyl-CoA synthetase-like"/>
    <property type="match status" value="1"/>
</dbReference>
<gene>
    <name evidence="1" type="ORF">SNE40_018101</name>
</gene>
<protein>
    <submittedName>
        <fullName evidence="1">Uncharacterized protein</fullName>
    </submittedName>
</protein>
<keyword evidence="2" id="KW-1185">Reference proteome</keyword>